<dbReference type="EMBL" id="LAZR01000653">
    <property type="protein sequence ID" value="KKN61564.1"/>
    <property type="molecule type" value="Genomic_DNA"/>
</dbReference>
<protein>
    <submittedName>
        <fullName evidence="1">Uncharacterized protein</fullName>
    </submittedName>
</protein>
<name>A0A0F9S3C1_9ZZZZ</name>
<reference evidence="1" key="1">
    <citation type="journal article" date="2015" name="Nature">
        <title>Complex archaea that bridge the gap between prokaryotes and eukaryotes.</title>
        <authorList>
            <person name="Spang A."/>
            <person name="Saw J.H."/>
            <person name="Jorgensen S.L."/>
            <person name="Zaremba-Niedzwiedzka K."/>
            <person name="Martijn J."/>
            <person name="Lind A.E."/>
            <person name="van Eijk R."/>
            <person name="Schleper C."/>
            <person name="Guy L."/>
            <person name="Ettema T.J."/>
        </authorList>
    </citation>
    <scope>NUCLEOTIDE SEQUENCE</scope>
</reference>
<accession>A0A0F9S3C1</accession>
<gene>
    <name evidence="1" type="ORF">LCGC14_0520170</name>
</gene>
<feature type="non-terminal residue" evidence="1">
    <location>
        <position position="1"/>
    </location>
</feature>
<proteinExistence type="predicted"/>
<organism evidence="1">
    <name type="scientific">marine sediment metagenome</name>
    <dbReference type="NCBI Taxonomy" id="412755"/>
    <lineage>
        <taxon>unclassified sequences</taxon>
        <taxon>metagenomes</taxon>
        <taxon>ecological metagenomes</taxon>
    </lineage>
</organism>
<evidence type="ECO:0000313" key="1">
    <source>
        <dbReference type="EMBL" id="KKN61564.1"/>
    </source>
</evidence>
<dbReference type="AlphaFoldDB" id="A0A0F9S3C1"/>
<sequence length="458" mass="50533">IFAGGAAGPANGDITYFGINTALADSGPFASLVFDIGSAAAYGAGDSVTWEYWNGAWVGLTIVDNSTGLPCAEDASFTRPFVNSIHWEQPSDWATVAVNAITGYWVRLVITEATGILRAQQRNRDIYSIVWPFVELDEADVLGDLPALVRIRAQAVSECRYDATNIDGYVNRIMIGLRSLARDVSAPAFRSFVNLSDEKNPATVSISVHGTAVFATDTETPSGRRITWSPAGIEVMADRAQCNWTSPRSWYGEYHLFVRYQVTSGSDGDLRMRAITSFFIGDPQFTTDTVDLTAGTEWHVADLGRITLPPGGPSNISEVANMTLHIEAQNTVAAARVLHLYDFILMPVDEWFADVQENVTPSTPFGFPIDNLHHLDLDPLSEPKRLTAHVQAGILQRAIYIPYTAGLPILQANADQKLHFFMMRNPSRTTIPRVSEPYLALRVWLERVDRYQSMRGAR</sequence>
<comment type="caution">
    <text evidence="1">The sequence shown here is derived from an EMBL/GenBank/DDBJ whole genome shotgun (WGS) entry which is preliminary data.</text>
</comment>